<dbReference type="InterPro" id="IPR000620">
    <property type="entry name" value="EamA_dom"/>
</dbReference>
<evidence type="ECO:0000259" key="7">
    <source>
        <dbReference type="Pfam" id="PF00892"/>
    </source>
</evidence>
<feature type="domain" description="EamA" evidence="7">
    <location>
        <begin position="155"/>
        <end position="295"/>
    </location>
</feature>
<evidence type="ECO:0000313" key="8">
    <source>
        <dbReference type="EMBL" id="TBT85423.1"/>
    </source>
</evidence>
<evidence type="ECO:0000256" key="5">
    <source>
        <dbReference type="ARBA" id="ARBA00023136"/>
    </source>
</evidence>
<feature type="transmembrane region" description="Helical" evidence="6">
    <location>
        <begin position="75"/>
        <end position="93"/>
    </location>
</feature>
<keyword evidence="9" id="KW-1185">Reference proteome</keyword>
<feature type="transmembrane region" description="Helical" evidence="6">
    <location>
        <begin position="156"/>
        <end position="173"/>
    </location>
</feature>
<accession>A0A4Q9KFS6</accession>
<organism evidence="8 9">
    <name type="scientific">Propioniciclava sinopodophylli</name>
    <dbReference type="NCBI Taxonomy" id="1837344"/>
    <lineage>
        <taxon>Bacteria</taxon>
        <taxon>Bacillati</taxon>
        <taxon>Actinomycetota</taxon>
        <taxon>Actinomycetes</taxon>
        <taxon>Propionibacteriales</taxon>
        <taxon>Propionibacteriaceae</taxon>
        <taxon>Propioniciclava</taxon>
    </lineage>
</organism>
<keyword evidence="5 6" id="KW-0472">Membrane</keyword>
<evidence type="ECO:0000256" key="6">
    <source>
        <dbReference type="SAM" id="Phobius"/>
    </source>
</evidence>
<dbReference type="InterPro" id="IPR037185">
    <property type="entry name" value="EmrE-like"/>
</dbReference>
<dbReference type="InterPro" id="IPR050638">
    <property type="entry name" value="AA-Vitamin_Transporters"/>
</dbReference>
<feature type="transmembrane region" description="Helical" evidence="6">
    <location>
        <begin position="126"/>
        <end position="144"/>
    </location>
</feature>
<evidence type="ECO:0000256" key="1">
    <source>
        <dbReference type="ARBA" id="ARBA00004141"/>
    </source>
</evidence>
<feature type="domain" description="EamA" evidence="7">
    <location>
        <begin position="10"/>
        <end position="144"/>
    </location>
</feature>
<gene>
    <name evidence="8" type="ORF">ET989_06675</name>
</gene>
<dbReference type="EMBL" id="SDMQ01000005">
    <property type="protein sequence ID" value="TBT85423.1"/>
    <property type="molecule type" value="Genomic_DNA"/>
</dbReference>
<comment type="caution">
    <text evidence="8">The sequence shown here is derived from an EMBL/GenBank/DDBJ whole genome shotgun (WGS) entry which is preliminary data.</text>
</comment>
<comment type="subcellular location">
    <subcellularLocation>
        <location evidence="1">Membrane</location>
        <topology evidence="1">Multi-pass membrane protein</topology>
    </subcellularLocation>
</comment>
<feature type="transmembrane region" description="Helical" evidence="6">
    <location>
        <begin position="38"/>
        <end position="63"/>
    </location>
</feature>
<keyword evidence="3 6" id="KW-0812">Transmembrane</keyword>
<protein>
    <submittedName>
        <fullName evidence="8">EamA/RhaT family transporter</fullName>
    </submittedName>
</protein>
<reference evidence="8 9" key="1">
    <citation type="submission" date="2019-01" db="EMBL/GenBank/DDBJ databases">
        <title>Lactibacter flavus gen. nov., sp. nov., a novel bacterium of the family Propionibacteriaceae isolated from raw milk and dairy products.</title>
        <authorList>
            <person name="Huptas C."/>
            <person name="Wenning M."/>
            <person name="Breitenwieser F."/>
            <person name="Doll E."/>
            <person name="Von Neubeck M."/>
            <person name="Busse H.-J."/>
            <person name="Scherer S."/>
        </authorList>
    </citation>
    <scope>NUCLEOTIDE SEQUENCE [LARGE SCALE GENOMIC DNA]</scope>
    <source>
        <strain evidence="8 9">KCTC 33808</strain>
    </source>
</reference>
<dbReference type="Proteomes" id="UP000292373">
    <property type="component" value="Unassembled WGS sequence"/>
</dbReference>
<feature type="transmembrane region" description="Helical" evidence="6">
    <location>
        <begin position="224"/>
        <end position="247"/>
    </location>
</feature>
<evidence type="ECO:0000256" key="4">
    <source>
        <dbReference type="ARBA" id="ARBA00022989"/>
    </source>
</evidence>
<feature type="transmembrane region" description="Helical" evidence="6">
    <location>
        <begin position="280"/>
        <end position="299"/>
    </location>
</feature>
<comment type="similarity">
    <text evidence="2">Belongs to the EamA transporter family.</text>
</comment>
<name>A0A4Q9KFS6_9ACTN</name>
<dbReference type="Pfam" id="PF00892">
    <property type="entry name" value="EamA"/>
    <property type="match status" value="2"/>
</dbReference>
<dbReference type="RefSeq" id="WP_131167764.1">
    <property type="nucleotide sequence ID" value="NZ_SDMQ01000005.1"/>
</dbReference>
<dbReference type="OrthoDB" id="154915at2"/>
<dbReference type="SUPFAM" id="SSF103481">
    <property type="entry name" value="Multidrug resistance efflux transporter EmrE"/>
    <property type="match status" value="2"/>
</dbReference>
<keyword evidence="4 6" id="KW-1133">Transmembrane helix</keyword>
<dbReference type="PANTHER" id="PTHR32322">
    <property type="entry name" value="INNER MEMBRANE TRANSPORTER"/>
    <property type="match status" value="1"/>
</dbReference>
<feature type="transmembrane region" description="Helical" evidence="6">
    <location>
        <begin position="185"/>
        <end position="204"/>
    </location>
</feature>
<feature type="transmembrane region" description="Helical" evidence="6">
    <location>
        <begin position="99"/>
        <end position="119"/>
    </location>
</feature>
<proteinExistence type="inferred from homology"/>
<sequence>MERPGVRAAGLAVALASAAMFATSGSFARPLMEAGWSPAAAVLVRLGLASFVLWPLAATSLAGQWGMLRTKLRPILAYGLLGGAAVQVAYFNAITFIEVGIALMLEYLGVVLVVLWVWARTRRRPGPMTLTGMVVAVAGLAVILNPADLAGADLRGVAWALFAATGMATYFIVSAETADIPPIAFVAAGLGVGALALLVSGLVGLVPLRATTNDVVMFGTPLPWWVPLLELAIVAAALAYVTGFVAARQLGPTVASFVGLTEVVFAVAWAWLLLGELPGAVQLLGGAVLITGVAAVQAGNLRDTTRLRRAPEAAGAEVP</sequence>
<dbReference type="GO" id="GO:0016020">
    <property type="term" value="C:membrane"/>
    <property type="evidence" value="ECO:0007669"/>
    <property type="project" value="UniProtKB-SubCell"/>
</dbReference>
<feature type="transmembrane region" description="Helical" evidence="6">
    <location>
        <begin position="254"/>
        <end position="274"/>
    </location>
</feature>
<evidence type="ECO:0000256" key="2">
    <source>
        <dbReference type="ARBA" id="ARBA00007362"/>
    </source>
</evidence>
<dbReference type="PANTHER" id="PTHR32322:SF2">
    <property type="entry name" value="EAMA DOMAIN-CONTAINING PROTEIN"/>
    <property type="match status" value="1"/>
</dbReference>
<dbReference type="AlphaFoldDB" id="A0A4Q9KFS6"/>
<evidence type="ECO:0000313" key="9">
    <source>
        <dbReference type="Proteomes" id="UP000292373"/>
    </source>
</evidence>
<evidence type="ECO:0000256" key="3">
    <source>
        <dbReference type="ARBA" id="ARBA00022692"/>
    </source>
</evidence>